<keyword evidence="1" id="KW-1185">Reference proteome</keyword>
<organism evidence="1 2">
    <name type="scientific">Angiostrongylus cantonensis</name>
    <name type="common">Rat lungworm</name>
    <dbReference type="NCBI Taxonomy" id="6313"/>
    <lineage>
        <taxon>Eukaryota</taxon>
        <taxon>Metazoa</taxon>
        <taxon>Ecdysozoa</taxon>
        <taxon>Nematoda</taxon>
        <taxon>Chromadorea</taxon>
        <taxon>Rhabditida</taxon>
        <taxon>Rhabditina</taxon>
        <taxon>Rhabditomorpha</taxon>
        <taxon>Strongyloidea</taxon>
        <taxon>Metastrongylidae</taxon>
        <taxon>Angiostrongylus</taxon>
    </lineage>
</organism>
<evidence type="ECO:0000313" key="2">
    <source>
        <dbReference type="WBParaSite" id="ACAC_0000567801-mRNA-1"/>
    </source>
</evidence>
<evidence type="ECO:0000313" key="1">
    <source>
        <dbReference type="Proteomes" id="UP000035642"/>
    </source>
</evidence>
<dbReference type="AlphaFoldDB" id="A0A0K0D6I3"/>
<dbReference type="Proteomes" id="UP000035642">
    <property type="component" value="Unassembled WGS sequence"/>
</dbReference>
<reference evidence="2" key="2">
    <citation type="submission" date="2017-02" db="UniProtKB">
        <authorList>
            <consortium name="WormBaseParasite"/>
        </authorList>
    </citation>
    <scope>IDENTIFICATION</scope>
</reference>
<name>A0A0K0D6I3_ANGCA</name>
<proteinExistence type="predicted"/>
<dbReference type="PANTHER" id="PTHR47027:SF20">
    <property type="entry name" value="REVERSE TRANSCRIPTASE-LIKE PROTEIN WITH RNA-DIRECTED DNA POLYMERASE DOMAIN"/>
    <property type="match status" value="1"/>
</dbReference>
<dbReference type="WBParaSite" id="ACAC_0000567801-mRNA-1">
    <property type="protein sequence ID" value="ACAC_0000567801-mRNA-1"/>
    <property type="gene ID" value="ACAC_0000567801"/>
</dbReference>
<reference evidence="1" key="1">
    <citation type="submission" date="2012-09" db="EMBL/GenBank/DDBJ databases">
        <authorList>
            <person name="Martin A.A."/>
        </authorList>
    </citation>
    <scope>NUCLEOTIDE SEQUENCE</scope>
</reference>
<protein>
    <submittedName>
        <fullName evidence="2">Reverse transcriptase domain-containing protein</fullName>
    </submittedName>
</protein>
<dbReference type="PANTHER" id="PTHR47027">
    <property type="entry name" value="REVERSE TRANSCRIPTASE DOMAIN-CONTAINING PROTEIN"/>
    <property type="match status" value="1"/>
</dbReference>
<accession>A0A0K0D6I3</accession>
<sequence length="188" mass="21822">MLDNFDEACEKIGLRLNLTKTVFMKNGLVSFAPFTLNGTNISGYVYLGREVNVMNDLARKMSRRKRSAWGVFKNIEGNFDEHRRSSRTENTQIYANIFDFAILDALTYASETWSLREQDERLIIFIERSVQRKMLGVFRVLQIREVFQAPTSDHDQKSKMPFYTPFTMRCTARVMCVNCSRWTGAASN</sequence>